<feature type="compositionally biased region" description="Pro residues" evidence="1">
    <location>
        <begin position="126"/>
        <end position="137"/>
    </location>
</feature>
<dbReference type="AlphaFoldDB" id="A0A940YJY2"/>
<dbReference type="SUPFAM" id="SSF81324">
    <property type="entry name" value="Voltage-gated potassium channels"/>
    <property type="match status" value="1"/>
</dbReference>
<dbReference type="RefSeq" id="WP_210802721.1">
    <property type="nucleotide sequence ID" value="NZ_JAGQDE010000011.1"/>
</dbReference>
<keyword evidence="2" id="KW-0472">Membrane</keyword>
<accession>A0A940YJY2</accession>
<keyword evidence="2" id="KW-0812">Transmembrane</keyword>
<keyword evidence="2" id="KW-1133">Transmembrane helix</keyword>
<feature type="region of interest" description="Disordered" evidence="1">
    <location>
        <begin position="110"/>
        <end position="146"/>
    </location>
</feature>
<sequence>MSLLIGFLLNPLVILLLIIGAVVYLRRARPGERSGERFLRGLWLTLLVLSTAGFGLCGGFGVVAGLVSVTEGGESGAYGAMFLAVGGVGVAIAALTGWLLRRALRANRQQSAAPEPDDVDLSPFSPAAPPPATPPSPRDNGQNSPS</sequence>
<name>A0A940YJY2_9BURK</name>
<feature type="transmembrane region" description="Helical" evidence="2">
    <location>
        <begin position="46"/>
        <end position="67"/>
    </location>
</feature>
<evidence type="ECO:0000256" key="1">
    <source>
        <dbReference type="SAM" id="MobiDB-lite"/>
    </source>
</evidence>
<feature type="transmembrane region" description="Helical" evidence="2">
    <location>
        <begin position="6"/>
        <end position="25"/>
    </location>
</feature>
<proteinExistence type="predicted"/>
<organism evidence="3 4">
    <name type="scientific">Ideonella aquatica</name>
    <dbReference type="NCBI Taxonomy" id="2824119"/>
    <lineage>
        <taxon>Bacteria</taxon>
        <taxon>Pseudomonadati</taxon>
        <taxon>Pseudomonadota</taxon>
        <taxon>Betaproteobacteria</taxon>
        <taxon>Burkholderiales</taxon>
        <taxon>Sphaerotilaceae</taxon>
        <taxon>Ideonella</taxon>
    </lineage>
</organism>
<gene>
    <name evidence="3" type="ORF">KAK06_13925</name>
</gene>
<evidence type="ECO:0000313" key="3">
    <source>
        <dbReference type="EMBL" id="MBQ0960047.1"/>
    </source>
</evidence>
<dbReference type="Gene3D" id="1.10.287.70">
    <property type="match status" value="1"/>
</dbReference>
<feature type="transmembrane region" description="Helical" evidence="2">
    <location>
        <begin position="79"/>
        <end position="100"/>
    </location>
</feature>
<comment type="caution">
    <text evidence="3">The sequence shown here is derived from an EMBL/GenBank/DDBJ whole genome shotgun (WGS) entry which is preliminary data.</text>
</comment>
<evidence type="ECO:0000313" key="4">
    <source>
        <dbReference type="Proteomes" id="UP000678374"/>
    </source>
</evidence>
<dbReference type="Proteomes" id="UP000678374">
    <property type="component" value="Unassembled WGS sequence"/>
</dbReference>
<dbReference type="EMBL" id="JAGQDE010000011">
    <property type="protein sequence ID" value="MBQ0960047.1"/>
    <property type="molecule type" value="Genomic_DNA"/>
</dbReference>
<evidence type="ECO:0000256" key="2">
    <source>
        <dbReference type="SAM" id="Phobius"/>
    </source>
</evidence>
<reference evidence="3" key="1">
    <citation type="submission" date="2021-04" db="EMBL/GenBank/DDBJ databases">
        <title>The genome sequence of Ideonella sp. 4Y11.</title>
        <authorList>
            <person name="Liu Y."/>
        </authorList>
    </citation>
    <scope>NUCLEOTIDE SEQUENCE</scope>
    <source>
        <strain evidence="3">4Y11</strain>
    </source>
</reference>
<evidence type="ECO:0008006" key="5">
    <source>
        <dbReference type="Google" id="ProtNLM"/>
    </source>
</evidence>
<protein>
    <recommendedName>
        <fullName evidence="5">Transmembrane protein</fullName>
    </recommendedName>
</protein>
<keyword evidence="4" id="KW-1185">Reference proteome</keyword>